<keyword evidence="2" id="KW-1185">Reference proteome</keyword>
<accession>A0ABS1YHT7</accession>
<dbReference type="Proteomes" id="UP000622245">
    <property type="component" value="Unassembled WGS sequence"/>
</dbReference>
<dbReference type="SUPFAM" id="SSF51197">
    <property type="entry name" value="Clavaminate synthase-like"/>
    <property type="match status" value="1"/>
</dbReference>
<evidence type="ECO:0000313" key="1">
    <source>
        <dbReference type="EMBL" id="MBM0276971.1"/>
    </source>
</evidence>
<protein>
    <submittedName>
        <fullName evidence="1">Uncharacterized protein</fullName>
    </submittedName>
</protein>
<evidence type="ECO:0000313" key="2">
    <source>
        <dbReference type="Proteomes" id="UP000622245"/>
    </source>
</evidence>
<organism evidence="1 2">
    <name type="scientific">Micromonospora tarensis</name>
    <dbReference type="NCBI Taxonomy" id="2806100"/>
    <lineage>
        <taxon>Bacteria</taxon>
        <taxon>Bacillati</taxon>
        <taxon>Actinomycetota</taxon>
        <taxon>Actinomycetes</taxon>
        <taxon>Micromonosporales</taxon>
        <taxon>Micromonosporaceae</taxon>
        <taxon>Micromonospora</taxon>
    </lineage>
</organism>
<gene>
    <name evidence="1" type="ORF">JM949_16985</name>
</gene>
<name>A0ABS1YHT7_9ACTN</name>
<dbReference type="EMBL" id="JAEVHL010000078">
    <property type="protein sequence ID" value="MBM0276971.1"/>
    <property type="molecule type" value="Genomic_DNA"/>
</dbReference>
<sequence>MSPRYAPLVPAHEVASPSSYRQLRRERDATRFRHELAALIARACRDEADGTLLRSSFASLSADLAAEGALSFAGLVPSERFDPARRAYDRAIDTRGSRGSLHSYLNVADAGSLIDIPGFREAFAHPLLVALVAHALGGPVKIIDLRAKDTQPVDVVARDNTLHVDNSPFMDEFKVIVTWTMGSGRGPSGQGLTYLPRTNRLLRQCYLDDDGNVWSDEDSCIFPTRDRVDEALAAQARFFDDGRPRVVHLQDLAAPCHTIFAASRLVHHRYRTAAGGPRSAIMAAFHRTDEGTGFLGVGDVPGSALDRFLLGGGDGRPFLELLAGELPRLLAALRAAASRPGLVVDPDRHLLRDERLRAWYERQSAGVSLDRLRRATLAAAVDDASVLRRLVLRMQYDLQGALNMPLYVDLREEVRKRARIVIREMTAEHIRDTVARYDLEAVLRAAAAPPPRPVGELAGELHSGLVALDRLTSAAVASRPVGPVWGSTEAAVAARSLRRFIVDLCRVATDIPDEGSLVTGCVFAALGAALADDLFDLGEQGREITTRLFAMYARLAVPAPDERRAAHPERPSSTPISSR</sequence>
<dbReference type="Gene3D" id="2.60.120.620">
    <property type="entry name" value="q2cbj1_9rhob like domain"/>
    <property type="match status" value="1"/>
</dbReference>
<proteinExistence type="predicted"/>
<reference evidence="1 2" key="1">
    <citation type="submission" date="2021-01" db="EMBL/GenBank/DDBJ databases">
        <title>Draft genome sequence of Micromonospora sp. strain STR1s_6.</title>
        <authorList>
            <person name="Karlyshev A."/>
            <person name="Jawad R."/>
        </authorList>
    </citation>
    <scope>NUCLEOTIDE SEQUENCE [LARGE SCALE GENOMIC DNA]</scope>
    <source>
        <strain evidence="1 2">STR1S-6</strain>
    </source>
</reference>
<comment type="caution">
    <text evidence="1">The sequence shown here is derived from an EMBL/GenBank/DDBJ whole genome shotgun (WGS) entry which is preliminary data.</text>
</comment>
<dbReference type="RefSeq" id="WP_203149418.1">
    <property type="nucleotide sequence ID" value="NZ_JAEVHL010000078.1"/>
</dbReference>